<evidence type="ECO:0000313" key="1">
    <source>
        <dbReference type="EMBL" id="TFA99847.1"/>
    </source>
</evidence>
<gene>
    <name evidence="1" type="ORF">CCMA1212_008163</name>
</gene>
<protein>
    <submittedName>
        <fullName evidence="1">Uncharacterized protein</fullName>
    </submittedName>
</protein>
<comment type="caution">
    <text evidence="1">The sequence shown here is derived from an EMBL/GenBank/DDBJ whole genome shotgun (WGS) entry which is preliminary data.</text>
</comment>
<keyword evidence="2" id="KW-1185">Reference proteome</keyword>
<dbReference type="EMBL" id="PPTA01000012">
    <property type="protein sequence ID" value="TFA99847.1"/>
    <property type="molecule type" value="Genomic_DNA"/>
</dbReference>
<proteinExistence type="predicted"/>
<evidence type="ECO:0000313" key="2">
    <source>
        <dbReference type="Proteomes" id="UP001642720"/>
    </source>
</evidence>
<organism evidence="1 2">
    <name type="scientific">Trichoderma ghanense</name>
    <dbReference type="NCBI Taxonomy" id="65468"/>
    <lineage>
        <taxon>Eukaryota</taxon>
        <taxon>Fungi</taxon>
        <taxon>Dikarya</taxon>
        <taxon>Ascomycota</taxon>
        <taxon>Pezizomycotina</taxon>
        <taxon>Sordariomycetes</taxon>
        <taxon>Hypocreomycetidae</taxon>
        <taxon>Hypocreales</taxon>
        <taxon>Hypocreaceae</taxon>
        <taxon>Trichoderma</taxon>
    </lineage>
</organism>
<reference evidence="1 2" key="1">
    <citation type="submission" date="2018-01" db="EMBL/GenBank/DDBJ databases">
        <title>Genome characterization of the sugarcane-associated fungus Trichoderma ghanense CCMA-1212 and their application in lignocelulose bioconversion.</title>
        <authorList>
            <person name="Steindorff A.S."/>
            <person name="Mendes T.D."/>
            <person name="Vilela E.S.D."/>
            <person name="Rodrigues D.S."/>
            <person name="Formighieri E.F."/>
            <person name="Melo I.S."/>
            <person name="Favaro L.C.L."/>
        </authorList>
    </citation>
    <scope>NUCLEOTIDE SEQUENCE [LARGE SCALE GENOMIC DNA]</scope>
    <source>
        <strain evidence="1 2">CCMA-1212</strain>
    </source>
</reference>
<dbReference type="Proteomes" id="UP001642720">
    <property type="component" value="Unassembled WGS sequence"/>
</dbReference>
<dbReference type="GeneID" id="300579759"/>
<name>A0ABY2GY83_9HYPO</name>
<dbReference type="RefSeq" id="XP_073556049.1">
    <property type="nucleotide sequence ID" value="XM_073705309.1"/>
</dbReference>
<accession>A0ABY2GY83</accession>
<sequence length="64" mass="6444">MLYVAAAVAFGCTGFEVFLTAAPATAEVFLRGGGRVATSGTAEIRVPSGVRMANGPQTSPADAR</sequence>